<dbReference type="EMBL" id="CP024870">
    <property type="protein sequence ID" value="ATX71414.1"/>
    <property type="molecule type" value="Genomic_DNA"/>
</dbReference>
<keyword evidence="6" id="KW-0742">SOS response</keyword>
<dbReference type="Pfam" id="PF08459">
    <property type="entry name" value="UvrC_RNaseH_dom"/>
    <property type="match status" value="1"/>
</dbReference>
<dbReference type="InterPro" id="IPR001943">
    <property type="entry name" value="UVR_dom"/>
</dbReference>
<dbReference type="AlphaFoldDB" id="A0A2K8KNP5"/>
<keyword evidence="3 6" id="KW-0228">DNA excision</keyword>
<dbReference type="InterPro" id="IPR010994">
    <property type="entry name" value="RuvA_2-like"/>
</dbReference>
<evidence type="ECO:0000256" key="1">
    <source>
        <dbReference type="ARBA" id="ARBA00022490"/>
    </source>
</evidence>
<evidence type="ECO:0000256" key="4">
    <source>
        <dbReference type="ARBA" id="ARBA00022881"/>
    </source>
</evidence>
<dbReference type="Proteomes" id="UP000231179">
    <property type="component" value="Chromosome"/>
</dbReference>
<evidence type="ECO:0000259" key="9">
    <source>
        <dbReference type="PROSITE" id="PS50165"/>
    </source>
</evidence>
<dbReference type="PANTHER" id="PTHR30562:SF1">
    <property type="entry name" value="UVRABC SYSTEM PROTEIN C"/>
    <property type="match status" value="1"/>
</dbReference>
<dbReference type="GO" id="GO:0003677">
    <property type="term" value="F:DNA binding"/>
    <property type="evidence" value="ECO:0007669"/>
    <property type="project" value="UniProtKB-UniRule"/>
</dbReference>
<dbReference type="Pfam" id="PF01541">
    <property type="entry name" value="GIY-YIG"/>
    <property type="match status" value="1"/>
</dbReference>
<keyword evidence="4 6" id="KW-0267">Excision nuclease</keyword>
<keyword evidence="1 6" id="KW-0963">Cytoplasm</keyword>
<evidence type="ECO:0000313" key="10">
    <source>
        <dbReference type="EMBL" id="ATX71414.1"/>
    </source>
</evidence>
<comment type="similarity">
    <text evidence="6">Belongs to the UvrC family.</text>
</comment>
<dbReference type="GO" id="GO:0009380">
    <property type="term" value="C:excinuclease repair complex"/>
    <property type="evidence" value="ECO:0007669"/>
    <property type="project" value="InterPro"/>
</dbReference>
<comment type="subunit">
    <text evidence="6">Interacts with UvrB in an incision complex.</text>
</comment>
<dbReference type="PROSITE" id="PS50151">
    <property type="entry name" value="UVR"/>
    <property type="match status" value="1"/>
</dbReference>
<dbReference type="Gene3D" id="4.10.860.10">
    <property type="entry name" value="UVR domain"/>
    <property type="match status" value="1"/>
</dbReference>
<keyword evidence="2 6" id="KW-0227">DNA damage</keyword>
<keyword evidence="5 6" id="KW-0234">DNA repair</keyword>
<gene>
    <name evidence="6 10" type="primary">uvrC</name>
    <name evidence="10" type="ORF">SCLAR_v1c11140</name>
</gene>
<feature type="domain" description="UvrC family homology region profile" evidence="9">
    <location>
        <begin position="245"/>
        <end position="459"/>
    </location>
</feature>
<protein>
    <recommendedName>
        <fullName evidence="6">UvrABC system protein C</fullName>
        <shortName evidence="6">Protein UvrC</shortName>
    </recommendedName>
    <alternativeName>
        <fullName evidence="6">Excinuclease ABC subunit C</fullName>
    </alternativeName>
</protein>
<dbReference type="GO" id="GO:0009381">
    <property type="term" value="F:excinuclease ABC activity"/>
    <property type="evidence" value="ECO:0007669"/>
    <property type="project" value="UniProtKB-UniRule"/>
</dbReference>
<dbReference type="RefSeq" id="WP_100254950.1">
    <property type="nucleotide sequence ID" value="NZ_CP024870.1"/>
</dbReference>
<evidence type="ECO:0000256" key="2">
    <source>
        <dbReference type="ARBA" id="ARBA00022763"/>
    </source>
</evidence>
<dbReference type="InterPro" id="IPR036876">
    <property type="entry name" value="UVR_dom_sf"/>
</dbReference>
<evidence type="ECO:0000259" key="8">
    <source>
        <dbReference type="PROSITE" id="PS50164"/>
    </source>
</evidence>
<dbReference type="SUPFAM" id="SSF47781">
    <property type="entry name" value="RuvA domain 2-like"/>
    <property type="match status" value="1"/>
</dbReference>
<dbReference type="InterPro" id="IPR038476">
    <property type="entry name" value="UvrC_RNase_H_dom_sf"/>
</dbReference>
<dbReference type="PROSITE" id="PS50165">
    <property type="entry name" value="UVRC"/>
    <property type="match status" value="1"/>
</dbReference>
<dbReference type="PANTHER" id="PTHR30562">
    <property type="entry name" value="UVRC/OXIDOREDUCTASE"/>
    <property type="match status" value="1"/>
</dbReference>
<dbReference type="GO" id="GO:0006289">
    <property type="term" value="P:nucleotide-excision repair"/>
    <property type="evidence" value="ECO:0007669"/>
    <property type="project" value="UniProtKB-UniRule"/>
</dbReference>
<evidence type="ECO:0000256" key="3">
    <source>
        <dbReference type="ARBA" id="ARBA00022769"/>
    </source>
</evidence>
<comment type="subcellular location">
    <subcellularLocation>
        <location evidence="6">Cytoplasm</location>
    </subcellularLocation>
</comment>
<dbReference type="InterPro" id="IPR035901">
    <property type="entry name" value="GIY-YIG_endonuc_sf"/>
</dbReference>
<dbReference type="SUPFAM" id="SSF82771">
    <property type="entry name" value="GIY-YIG endonuclease"/>
    <property type="match status" value="1"/>
</dbReference>
<dbReference type="FunFam" id="3.40.1440.10:FF:000001">
    <property type="entry name" value="UvrABC system protein C"/>
    <property type="match status" value="1"/>
</dbReference>
<dbReference type="HAMAP" id="MF_00203">
    <property type="entry name" value="UvrC"/>
    <property type="match status" value="1"/>
</dbReference>
<dbReference type="CDD" id="cd10434">
    <property type="entry name" value="GIY-YIG_UvrC_Cho"/>
    <property type="match status" value="1"/>
</dbReference>
<dbReference type="NCBIfam" id="TIGR00194">
    <property type="entry name" value="uvrC"/>
    <property type="match status" value="1"/>
</dbReference>
<dbReference type="GO" id="GO:0009432">
    <property type="term" value="P:SOS response"/>
    <property type="evidence" value="ECO:0007669"/>
    <property type="project" value="UniProtKB-UniRule"/>
</dbReference>
<dbReference type="SMART" id="SM00465">
    <property type="entry name" value="GIYc"/>
    <property type="match status" value="1"/>
</dbReference>
<keyword evidence="11" id="KW-1185">Reference proteome</keyword>
<feature type="domain" description="UVR" evidence="7">
    <location>
        <begin position="194"/>
        <end position="229"/>
    </location>
</feature>
<dbReference type="InterPro" id="IPR047296">
    <property type="entry name" value="GIY-YIG_UvrC_Cho"/>
</dbReference>
<name>A0A2K8KNP5_9MOLU</name>
<dbReference type="Pfam" id="PF22920">
    <property type="entry name" value="UvrC_RNaseH"/>
    <property type="match status" value="1"/>
</dbReference>
<dbReference type="Pfam" id="PF02151">
    <property type="entry name" value="UVR"/>
    <property type="match status" value="1"/>
</dbReference>
<dbReference type="Gene3D" id="3.40.1440.10">
    <property type="entry name" value="GIY-YIG endonuclease"/>
    <property type="match status" value="1"/>
</dbReference>
<dbReference type="Gene3D" id="3.30.420.340">
    <property type="entry name" value="UvrC, RNAse H endonuclease domain"/>
    <property type="match status" value="1"/>
</dbReference>
<evidence type="ECO:0000256" key="6">
    <source>
        <dbReference type="HAMAP-Rule" id="MF_00203"/>
    </source>
</evidence>
<dbReference type="GO" id="GO:0005737">
    <property type="term" value="C:cytoplasm"/>
    <property type="evidence" value="ECO:0007669"/>
    <property type="project" value="UniProtKB-SubCell"/>
</dbReference>
<dbReference type="InterPro" id="IPR001162">
    <property type="entry name" value="UvrC_RNase_H_dom"/>
</dbReference>
<organism evidence="10 11">
    <name type="scientific">Spiroplasma clarkii</name>
    <dbReference type="NCBI Taxonomy" id="2139"/>
    <lineage>
        <taxon>Bacteria</taxon>
        <taxon>Bacillati</taxon>
        <taxon>Mycoplasmatota</taxon>
        <taxon>Mollicutes</taxon>
        <taxon>Entomoplasmatales</taxon>
        <taxon>Spiroplasmataceae</taxon>
        <taxon>Spiroplasma</taxon>
    </lineage>
</organism>
<reference evidence="10 11" key="1">
    <citation type="submission" date="2017-11" db="EMBL/GenBank/DDBJ databases">
        <title>Complete genome sequence of Spiroplasma clarkii CN-5 (DSM 19994).</title>
        <authorList>
            <person name="Tsai Y.-M."/>
            <person name="Chang A."/>
            <person name="Lo W.-S."/>
            <person name="Kuo C.-H."/>
        </authorList>
    </citation>
    <scope>NUCLEOTIDE SEQUENCE [LARGE SCALE GENOMIC DNA]</scope>
    <source>
        <strain evidence="10 11">CN-5</strain>
    </source>
</reference>
<accession>A0A2K8KNP5</accession>
<feature type="domain" description="GIY-YIG" evidence="8">
    <location>
        <begin position="12"/>
        <end position="89"/>
    </location>
</feature>
<proteinExistence type="inferred from homology"/>
<sequence>MTIENQLKIIPEKPGCYLYYNAAQKVIYVGKAKNLKKRVNSYFNKVHNFKTTKLVRDIVKVETIVTLNEKESLLLEQNLIKKYKPRYNVVLNDDKKYPYIVITAEKDPQYLYVRNYHSKYQLSFGPFPEGTSARNILRTLERIYPLRRCQGNLKKPCLYWHINQCSGACFQEVAPSYYAEQIKNIKDFFLGRTTDLKDKLEQKMLQAAQNLQFEEAQRIKEIISHLSFTTTQQDVDLNDELNRDVFNYFQYEDYLCFIVLFYRNGKLTFKNTEVIKNEGQDIIELFKSFILQIYAKNILPDYIIVPSEVESDDLQVFFGEKIVDNSQTINQRLLDLASSNAQEYLYQEIHYKNKEVTKEELLTELQQLLQLSVFPYQIEMYDIANIMDEFVTGAMVVYKNGFASHNDFRRYNINIDQRGDYHRMIELITRRYKKDQNNQKNYADLIIMDGGIQQVRAAKIALQELQIKIPVVSLVKNDKHRTDYLLGLNEEKIQLEKSSQLFRFLEALQLRVHNFVISGFRNRYAKAFTNDAILNNVSGIGTTTIKKLYEKFESIGGMRQASTEELSTIIKNKKTLERLEKYLQDMSNDYGK</sequence>
<comment type="function">
    <text evidence="6">The UvrABC repair system catalyzes the recognition and processing of DNA lesions. UvrC both incises the 5' and 3' sides of the lesion. The N-terminal half is responsible for the 3' incision and the C-terminal half is responsible for the 5' incision.</text>
</comment>
<evidence type="ECO:0000259" key="7">
    <source>
        <dbReference type="PROSITE" id="PS50151"/>
    </source>
</evidence>
<dbReference type="SUPFAM" id="SSF46600">
    <property type="entry name" value="C-terminal UvrC-binding domain of UvrB"/>
    <property type="match status" value="1"/>
</dbReference>
<evidence type="ECO:0000313" key="11">
    <source>
        <dbReference type="Proteomes" id="UP000231179"/>
    </source>
</evidence>
<dbReference type="InterPro" id="IPR000305">
    <property type="entry name" value="GIY-YIG_endonuc"/>
</dbReference>
<dbReference type="Gene3D" id="1.10.150.20">
    <property type="entry name" value="5' to 3' exonuclease, C-terminal subdomain"/>
    <property type="match status" value="1"/>
</dbReference>
<dbReference type="InterPro" id="IPR050066">
    <property type="entry name" value="UvrABC_protein_C"/>
</dbReference>
<dbReference type="InterPro" id="IPR004791">
    <property type="entry name" value="UvrC"/>
</dbReference>
<dbReference type="PROSITE" id="PS50164">
    <property type="entry name" value="GIY_YIG"/>
    <property type="match status" value="1"/>
</dbReference>
<evidence type="ECO:0000256" key="5">
    <source>
        <dbReference type="ARBA" id="ARBA00023204"/>
    </source>
</evidence>